<evidence type="ECO:0000313" key="3">
    <source>
        <dbReference type="EMBL" id="QHJ11814.1"/>
    </source>
</evidence>
<proteinExistence type="predicted"/>
<feature type="domain" description="FIST" evidence="1">
    <location>
        <begin position="29"/>
        <end position="211"/>
    </location>
</feature>
<keyword evidence="4" id="KW-1185">Reference proteome</keyword>
<evidence type="ECO:0000259" key="2">
    <source>
        <dbReference type="SMART" id="SM01204"/>
    </source>
</evidence>
<feature type="domain" description="FIST C-domain" evidence="2">
    <location>
        <begin position="212"/>
        <end position="355"/>
    </location>
</feature>
<gene>
    <name evidence="3" type="ORF">FX988_02050</name>
</gene>
<sequence length="380" mass="41377">MAVFSDVQFTAEVSVDALTDSIAKLMLSKPKGIMILCSAQAASWGHDFNQYIDGLEIPIFGGVFPGLIIDSRFEPSGILVAGFVNNIKVSVIENVSTSSPFSLNLIPIPSSVNSIMVLTDALSRQIDAYLQYVLRFVPERCSVFGGGAGTLDFTPQPCLFSGAGMHQDAMILVEMPTRWDLAVGHGWEIMAGPYLANSTDDNCILELNFEPAARLYERVVQGHSKFLFDEHDFFDIAKTFPFGLARLDDSVLIRDPLKVEGTGLICAGDVPENTMLYIMCGDADKLIMAATGAVRKAISTFSDKHQVSDCFLFDCVSRQLFLQDDFAKELDLIDAEIAQPYRTVGALVLGEIELDQSGILSLHNKTAVAALAQAQTQVAR</sequence>
<dbReference type="Pfam" id="PF10442">
    <property type="entry name" value="FIST_C"/>
    <property type="match status" value="1"/>
</dbReference>
<dbReference type="SMART" id="SM00897">
    <property type="entry name" value="FIST"/>
    <property type="match status" value="1"/>
</dbReference>
<accession>A0A857JMH2</accession>
<dbReference type="RefSeq" id="WP_160179600.1">
    <property type="nucleotide sequence ID" value="NZ_CP047656.1"/>
</dbReference>
<dbReference type="SMART" id="SM01204">
    <property type="entry name" value="FIST_C"/>
    <property type="match status" value="1"/>
</dbReference>
<dbReference type="PANTHER" id="PTHR40252">
    <property type="entry name" value="BLR0328 PROTEIN"/>
    <property type="match status" value="1"/>
</dbReference>
<protein>
    <recommendedName>
        <fullName evidence="5">Histidine kinase</fullName>
    </recommendedName>
</protein>
<dbReference type="EMBL" id="CP047656">
    <property type="protein sequence ID" value="QHJ11814.1"/>
    <property type="molecule type" value="Genomic_DNA"/>
</dbReference>
<organism evidence="3 4">
    <name type="scientific">Paraglaciecola mesophila</name>
    <dbReference type="NCBI Taxonomy" id="197222"/>
    <lineage>
        <taxon>Bacteria</taxon>
        <taxon>Pseudomonadati</taxon>
        <taxon>Pseudomonadota</taxon>
        <taxon>Gammaproteobacteria</taxon>
        <taxon>Alteromonadales</taxon>
        <taxon>Alteromonadaceae</taxon>
        <taxon>Paraglaciecola</taxon>
    </lineage>
</organism>
<dbReference type="InterPro" id="IPR019494">
    <property type="entry name" value="FIST_C"/>
</dbReference>
<reference evidence="3 4" key="1">
    <citation type="submission" date="2019-12" db="EMBL/GenBank/DDBJ databases">
        <title>Genome sequencing and assembly of endphytes of Porphyra tenera.</title>
        <authorList>
            <person name="Park J.M."/>
            <person name="Shin R."/>
            <person name="Jo S.H."/>
        </authorList>
    </citation>
    <scope>NUCLEOTIDE SEQUENCE [LARGE SCALE GENOMIC DNA]</scope>
    <source>
        <strain evidence="3 4">GPM4</strain>
    </source>
</reference>
<dbReference type="KEGG" id="pmes:FX988_02050"/>
<dbReference type="PANTHER" id="PTHR40252:SF2">
    <property type="entry name" value="BLR0328 PROTEIN"/>
    <property type="match status" value="1"/>
</dbReference>
<name>A0A857JMH2_9ALTE</name>
<evidence type="ECO:0008006" key="5">
    <source>
        <dbReference type="Google" id="ProtNLM"/>
    </source>
</evidence>
<dbReference type="InterPro" id="IPR013702">
    <property type="entry name" value="FIST_domain_N"/>
</dbReference>
<evidence type="ECO:0000313" key="4">
    <source>
        <dbReference type="Proteomes" id="UP000464524"/>
    </source>
</evidence>
<dbReference type="AlphaFoldDB" id="A0A857JMH2"/>
<dbReference type="Pfam" id="PF08495">
    <property type="entry name" value="FIST"/>
    <property type="match status" value="1"/>
</dbReference>
<dbReference type="OrthoDB" id="378730at2"/>
<dbReference type="Proteomes" id="UP000464524">
    <property type="component" value="Chromosome"/>
</dbReference>
<evidence type="ECO:0000259" key="1">
    <source>
        <dbReference type="SMART" id="SM00897"/>
    </source>
</evidence>